<gene>
    <name evidence="3" type="ORF">CUD01_29820</name>
</gene>
<reference evidence="3 4" key="1">
    <citation type="submission" date="2019-06" db="EMBL/GenBank/DDBJ databases">
        <title>Whole genome shotgun sequence of Cellulomonas uda NBRC 3747.</title>
        <authorList>
            <person name="Hosoyama A."/>
            <person name="Uohara A."/>
            <person name="Ohji S."/>
            <person name="Ichikawa N."/>
        </authorList>
    </citation>
    <scope>NUCLEOTIDE SEQUENCE [LARGE SCALE GENOMIC DNA]</scope>
    <source>
        <strain evidence="3 4">NBRC 3747</strain>
    </source>
</reference>
<organism evidence="3 4">
    <name type="scientific">Cellulomonas uda</name>
    <dbReference type="NCBI Taxonomy" id="1714"/>
    <lineage>
        <taxon>Bacteria</taxon>
        <taxon>Bacillati</taxon>
        <taxon>Actinomycetota</taxon>
        <taxon>Actinomycetes</taxon>
        <taxon>Micrococcales</taxon>
        <taxon>Cellulomonadaceae</taxon>
        <taxon>Cellulomonas</taxon>
    </lineage>
</organism>
<dbReference type="RefSeq" id="WP_141322317.1">
    <property type="nucleotide sequence ID" value="NZ_BJLP01000067.1"/>
</dbReference>
<keyword evidence="2" id="KW-0732">Signal</keyword>
<dbReference type="AlphaFoldDB" id="A0A4Y3KHS1"/>
<sequence length="61" mass="6169">MSNIRRTVAALLLTACAVGLAGVAAQADDGTQEPTGTTTPTATPTAPPAPNVPTAGRHWDW</sequence>
<name>A0A4Y3KHS1_CELUD</name>
<accession>A0A4Y3KHS1</accession>
<feature type="chain" id="PRO_5021299090" evidence="2">
    <location>
        <begin position="28"/>
        <end position="61"/>
    </location>
</feature>
<evidence type="ECO:0000256" key="2">
    <source>
        <dbReference type="SAM" id="SignalP"/>
    </source>
</evidence>
<comment type="caution">
    <text evidence="3">The sequence shown here is derived from an EMBL/GenBank/DDBJ whole genome shotgun (WGS) entry which is preliminary data.</text>
</comment>
<evidence type="ECO:0000313" key="4">
    <source>
        <dbReference type="Proteomes" id="UP000315842"/>
    </source>
</evidence>
<keyword evidence="4" id="KW-1185">Reference proteome</keyword>
<dbReference type="EMBL" id="BJLP01000067">
    <property type="protein sequence ID" value="GEA82538.1"/>
    <property type="molecule type" value="Genomic_DNA"/>
</dbReference>
<proteinExistence type="predicted"/>
<protein>
    <submittedName>
        <fullName evidence="3">Uncharacterized protein</fullName>
    </submittedName>
</protein>
<feature type="signal peptide" evidence="2">
    <location>
        <begin position="1"/>
        <end position="27"/>
    </location>
</feature>
<evidence type="ECO:0000313" key="3">
    <source>
        <dbReference type="EMBL" id="GEA82538.1"/>
    </source>
</evidence>
<evidence type="ECO:0000256" key="1">
    <source>
        <dbReference type="SAM" id="MobiDB-lite"/>
    </source>
</evidence>
<feature type="region of interest" description="Disordered" evidence="1">
    <location>
        <begin position="26"/>
        <end position="61"/>
    </location>
</feature>
<feature type="compositionally biased region" description="Low complexity" evidence="1">
    <location>
        <begin position="34"/>
        <end position="44"/>
    </location>
</feature>
<dbReference type="Proteomes" id="UP000315842">
    <property type="component" value="Unassembled WGS sequence"/>
</dbReference>